<dbReference type="AlphaFoldDB" id="A0A2T3JJN5"/>
<feature type="region of interest" description="Disordered" evidence="1">
    <location>
        <begin position="10"/>
        <end position="58"/>
    </location>
</feature>
<evidence type="ECO:0000313" key="3">
    <source>
        <dbReference type="Proteomes" id="UP000240987"/>
    </source>
</evidence>
<keyword evidence="3" id="KW-1185">Reference proteome</keyword>
<gene>
    <name evidence="2" type="ORF">C9J12_09155</name>
</gene>
<evidence type="ECO:0000256" key="1">
    <source>
        <dbReference type="SAM" id="MobiDB-lite"/>
    </source>
</evidence>
<reference evidence="2 3" key="1">
    <citation type="submission" date="2018-01" db="EMBL/GenBank/DDBJ databases">
        <title>Whole genome sequencing of Histamine producing bacteria.</title>
        <authorList>
            <person name="Butler K."/>
        </authorList>
    </citation>
    <scope>NUCLEOTIDE SEQUENCE [LARGE SCALE GENOMIC DNA]</scope>
    <source>
        <strain evidence="2 3">JCM 12947</strain>
    </source>
</reference>
<dbReference type="Proteomes" id="UP000240987">
    <property type="component" value="Unassembled WGS sequence"/>
</dbReference>
<dbReference type="InterPro" id="IPR026481">
    <property type="entry name" value="CCGSCS"/>
</dbReference>
<proteinExistence type="predicted"/>
<sequence>MGLSFKKIFKKDDSKAEQEKVGVEASSQATATNADATQEETKKKGKHGEPGFCCGSCS</sequence>
<evidence type="ECO:0000313" key="2">
    <source>
        <dbReference type="EMBL" id="PSU49148.1"/>
    </source>
</evidence>
<dbReference type="EMBL" id="PYMJ01000007">
    <property type="protein sequence ID" value="PSU49148.1"/>
    <property type="molecule type" value="Genomic_DNA"/>
</dbReference>
<dbReference type="NCBIfam" id="TIGR04101">
    <property type="entry name" value="CCGSCS"/>
    <property type="match status" value="1"/>
</dbReference>
<protein>
    <submittedName>
        <fullName evidence="2">CCGSCS motif protein</fullName>
    </submittedName>
</protein>
<feature type="compositionally biased region" description="Basic and acidic residues" evidence="1">
    <location>
        <begin position="10"/>
        <end position="22"/>
    </location>
</feature>
<comment type="caution">
    <text evidence="2">The sequence shown here is derived from an EMBL/GenBank/DDBJ whole genome shotgun (WGS) entry which is preliminary data.</text>
</comment>
<feature type="compositionally biased region" description="Polar residues" evidence="1">
    <location>
        <begin position="25"/>
        <end position="36"/>
    </location>
</feature>
<dbReference type="RefSeq" id="WP_107242427.1">
    <property type="nucleotide sequence ID" value="NZ_JAKJUA010000012.1"/>
</dbReference>
<accession>A0A2T3JJN5</accession>
<organism evidence="2 3">
    <name type="scientific">Photobacterium frigidiphilum</name>
    <dbReference type="NCBI Taxonomy" id="264736"/>
    <lineage>
        <taxon>Bacteria</taxon>
        <taxon>Pseudomonadati</taxon>
        <taxon>Pseudomonadota</taxon>
        <taxon>Gammaproteobacteria</taxon>
        <taxon>Vibrionales</taxon>
        <taxon>Vibrionaceae</taxon>
        <taxon>Photobacterium</taxon>
    </lineage>
</organism>
<name>A0A2T3JJN5_9GAMM</name>
<dbReference type="OrthoDB" id="6372164at2"/>